<feature type="domain" description="PKD" evidence="2">
    <location>
        <begin position="1134"/>
        <end position="1201"/>
    </location>
</feature>
<evidence type="ECO:0000256" key="1">
    <source>
        <dbReference type="SAM" id="MobiDB-lite"/>
    </source>
</evidence>
<dbReference type="RefSeq" id="WP_109967044.1">
    <property type="nucleotide sequence ID" value="NZ_CP176093.1"/>
</dbReference>
<dbReference type="InterPro" id="IPR000601">
    <property type="entry name" value="PKD_dom"/>
</dbReference>
<dbReference type="Gene3D" id="2.60.40.10">
    <property type="entry name" value="Immunoglobulins"/>
    <property type="match status" value="16"/>
</dbReference>
<dbReference type="GeneID" id="97549089"/>
<proteinExistence type="predicted"/>
<feature type="domain" description="PKD" evidence="2">
    <location>
        <begin position="262"/>
        <end position="341"/>
    </location>
</feature>
<dbReference type="SUPFAM" id="SSF49299">
    <property type="entry name" value="PKD domain"/>
    <property type="match status" value="16"/>
</dbReference>
<feature type="domain" description="PKD" evidence="2">
    <location>
        <begin position="513"/>
        <end position="592"/>
    </location>
</feature>
<dbReference type="PANTHER" id="PTHR36842:SF1">
    <property type="entry name" value="PROTEIN TOLB"/>
    <property type="match status" value="1"/>
</dbReference>
<gene>
    <name evidence="3" type="ORF">DK846_00925</name>
</gene>
<dbReference type="Pfam" id="PF18911">
    <property type="entry name" value="PKD_4"/>
    <property type="match status" value="16"/>
</dbReference>
<reference evidence="3 4" key="1">
    <citation type="submission" date="2018-05" db="EMBL/GenBank/DDBJ databases">
        <title>Draft genome of Methanospirillum lacunae Ki8-1.</title>
        <authorList>
            <person name="Dueholm M.S."/>
            <person name="Nielsen P.H."/>
            <person name="Bakmann L.F."/>
            <person name="Otzen D.E."/>
        </authorList>
    </citation>
    <scope>NUCLEOTIDE SEQUENCE [LARGE SCALE GENOMIC DNA]</scope>
    <source>
        <strain evidence="3 4">Ki8-1</strain>
    </source>
</reference>
<dbReference type="InterPro" id="IPR022409">
    <property type="entry name" value="PKD/Chitinase_dom"/>
</dbReference>
<feature type="domain" description="PKD" evidence="2">
    <location>
        <begin position="430"/>
        <end position="513"/>
    </location>
</feature>
<comment type="caution">
    <text evidence="3">The sequence shown here is derived from an EMBL/GenBank/DDBJ whole genome shotgun (WGS) entry which is preliminary data.</text>
</comment>
<feature type="compositionally biased region" description="Low complexity" evidence="1">
    <location>
        <begin position="147"/>
        <end position="163"/>
    </location>
</feature>
<feature type="domain" description="PKD" evidence="2">
    <location>
        <begin position="596"/>
        <end position="679"/>
    </location>
</feature>
<accession>A0A2V2N064</accession>
<dbReference type="PROSITE" id="PS50093">
    <property type="entry name" value="PKD"/>
    <property type="match status" value="16"/>
</dbReference>
<dbReference type="InterPro" id="IPR035986">
    <property type="entry name" value="PKD_dom_sf"/>
</dbReference>
<dbReference type="InterPro" id="IPR013783">
    <property type="entry name" value="Ig-like_fold"/>
</dbReference>
<feature type="domain" description="PKD" evidence="2">
    <location>
        <begin position="679"/>
        <end position="762"/>
    </location>
</feature>
<feature type="domain" description="PKD" evidence="2">
    <location>
        <begin position="1518"/>
        <end position="1597"/>
    </location>
</feature>
<feature type="domain" description="PKD" evidence="2">
    <location>
        <begin position="882"/>
        <end position="958"/>
    </location>
</feature>
<evidence type="ECO:0000313" key="4">
    <source>
        <dbReference type="Proteomes" id="UP000245657"/>
    </source>
</evidence>
<dbReference type="Proteomes" id="UP000245657">
    <property type="component" value="Unassembled WGS sequence"/>
</dbReference>
<evidence type="ECO:0000259" key="2">
    <source>
        <dbReference type="PROSITE" id="PS50093"/>
    </source>
</evidence>
<feature type="domain" description="PKD" evidence="2">
    <location>
        <begin position="37"/>
        <end position="104"/>
    </location>
</feature>
<dbReference type="SMART" id="SM00089">
    <property type="entry name" value="PKD"/>
    <property type="match status" value="16"/>
</dbReference>
<keyword evidence="4" id="KW-1185">Reference proteome</keyword>
<feature type="domain" description="PKD" evidence="2">
    <location>
        <begin position="1219"/>
        <end position="1288"/>
    </location>
</feature>
<dbReference type="CDD" id="cd00146">
    <property type="entry name" value="PKD"/>
    <property type="match status" value="16"/>
</dbReference>
<protein>
    <recommendedName>
        <fullName evidence="2">PKD domain-containing protein</fullName>
    </recommendedName>
</protein>
<organism evidence="3 4">
    <name type="scientific">Methanospirillum lacunae</name>
    <dbReference type="NCBI Taxonomy" id="668570"/>
    <lineage>
        <taxon>Archaea</taxon>
        <taxon>Methanobacteriati</taxon>
        <taxon>Methanobacteriota</taxon>
        <taxon>Stenosarchaea group</taxon>
        <taxon>Methanomicrobia</taxon>
        <taxon>Methanomicrobiales</taxon>
        <taxon>Methanospirillaceae</taxon>
        <taxon>Methanospirillum</taxon>
    </lineage>
</organism>
<dbReference type="EMBL" id="QGMY01000002">
    <property type="protein sequence ID" value="PWR73764.1"/>
    <property type="molecule type" value="Genomic_DNA"/>
</dbReference>
<feature type="domain" description="PKD" evidence="2">
    <location>
        <begin position="1389"/>
        <end position="1465"/>
    </location>
</feature>
<sequence length="1597" mass="167378">MGGFVRLIFLICFVSIISGVSLADSSSIVSENGHQSVIADFRAGSLSGAVPVAVQFNDVSLGSPDEWYWDFGDGTHDTGQNPLHIYTSPGIYSVSLSVTGPAGSDMKTRLGYIKVSEALASPVSKKPVQTISPKMLSFPTLTPTNTPTELLTPLTTESPVLTPDTGTSETHLLELLTPGILADFTPSVTGGLAPLAVRFTDNSSGSPSSWSWDFGDGTSSDLASPEHVYTLPGKYKVRLTVKGNQGSNTTEHVEPIEVALMPEASIKAQPKTGSAPLMVAFTDNSTGRINSWLWTFGDGTSSYEQNPVHTYNRAGVYDVSLTISGPDGGANAAIPAMVTVTDLIEPPVAIISTDTSVGDAPLLVRFTDTSTGDVTTRTWDFGDGNSGAESDLTHTFSKPGTYTTRLTIKGPAGESHTEKVITVNEPVSVPKAGFSTDAVSGVAPLVVSFMDMSSGSITSYNWAFGDGGSSQETNPIHTYSSSGSYLAVLTVSGPGGSSHSEKGIIVSEPVVAPVSSFSTDISDGVAPLSVSFTDGSTGNISSWSWSFGDGISSVDKNPVHTYPSPGSYQVVLTVSGSGGSSHSEKGIIVSEPAVVPVSLFSTDVSDGVAPLSVSFTDASTGNISSWCWSFGDGISSGDKNLVHIYPSPGSYQAVLTVSGPGGSSHSEKGIIVSEPAVAPVSSFSTDVSDGVAPLRVSFTDASSGNISSWNWSFGDGISSTDKNPVHTYSSPGSYQAVLTVRGPGGSSHSEKGIIVSEPITPVPTPLITPVPLVTSTTPNISEQHEPLVTPAPVAKKKSVAKFRTANNEGSAPLTVRFHDSSVGEISSWKWDFGDGTGASDQNPSHTYTKPGNYAASLTITTPEGSQKSDLSMILVTSSTSMPKAVITADPGYGNAPLTISFSDASTGTVSTRTWNFGDGATSSDLNPVHTYQNPGIYTVSLIVKGPAGESRTDEQIVVSLKPEPTPSIIDESPTPALIVPHSDNEVPETQPVELSTVNPQITEIPVTPEIIPTKIQEKPEPVSESHGILITTDRTVGSAPLTVSFTSNSAMKADRYEWLFGDGSSSEEEHPTHTYDKPGTYDLTLLLDGPDGQGRKVLPAYITVTEPVSMRSEQPIIPTPILQATSTPNIPSGPTAAISADIINGTAPLKVSFQAVPTGKIDGYAWDFGDGGTSYEQNPMYTYGTAGNYSVKLVVAGENGSDEIRLKNTITVLEGMKTPVCGFTATPVSGYAPLNVSFSDTSSGSIDQYEWSLGDGTSSSEKNPSHLYSEPGVYTVGLQVSGQAGNAAEIKKDLITVDNVPAAPVARFKSDKRSGTAPLEIHFQDLSSGVVTGWNWDLGDGTISEEKDPVMTYTRAGVYAVTQTVTGPGGKDVAVRRGYITVSEPQIPPIAVIYAEPVGGSAPLTVKFLDMSTGLVTGWNWDLGDGSISTNKNPTHIYQSEGTYSVNLHVSGPDGENSTTTVIRVSPHEKASEILELKNQTVDSPSIPPVSSGTVMNESFSNVTKEDQDLTPSGSEKPVAAFSLSGRSGKSPLTITFHDRSSGHITGWEWVFGDGETSDLKEPTHTYEQPGVYTVALAVTGPDGTSQKRIREAVQVF</sequence>
<feature type="domain" description="PKD" evidence="2">
    <location>
        <begin position="1304"/>
        <end position="1370"/>
    </location>
</feature>
<feature type="region of interest" description="Disordered" evidence="1">
    <location>
        <begin position="147"/>
        <end position="166"/>
    </location>
</feature>
<evidence type="ECO:0000313" key="3">
    <source>
        <dbReference type="EMBL" id="PWR73764.1"/>
    </source>
</evidence>
<feature type="domain" description="PKD" evidence="2">
    <location>
        <begin position="347"/>
        <end position="423"/>
    </location>
</feature>
<dbReference type="PANTHER" id="PTHR36842">
    <property type="entry name" value="PROTEIN TOLB HOMOLOG"/>
    <property type="match status" value="1"/>
</dbReference>
<name>A0A2V2N064_9EURY</name>
<feature type="domain" description="PKD" evidence="2">
    <location>
        <begin position="798"/>
        <end position="882"/>
    </location>
</feature>
<feature type="domain" description="PKD" evidence="2">
    <location>
        <begin position="180"/>
        <end position="253"/>
    </location>
</feature>
<dbReference type="FunFam" id="2.60.40.10:FF:000270">
    <property type="entry name" value="Cell surface protein"/>
    <property type="match status" value="13"/>
</dbReference>
<feature type="domain" description="PKD" evidence="2">
    <location>
        <begin position="1026"/>
        <end position="1092"/>
    </location>
</feature>